<feature type="domain" description="DUF1540" evidence="1">
    <location>
        <begin position="80"/>
        <end position="118"/>
    </location>
</feature>
<dbReference type="InterPro" id="IPR011437">
    <property type="entry name" value="DUF1540"/>
</dbReference>
<proteinExistence type="predicted"/>
<evidence type="ECO:0000313" key="3">
    <source>
        <dbReference type="Proteomes" id="UP000266301"/>
    </source>
</evidence>
<accession>A0A386H187</accession>
<gene>
    <name evidence="2" type="ORF">D4Z93_02205</name>
</gene>
<dbReference type="EMBL" id="CP032416">
    <property type="protein sequence ID" value="AYD39416.1"/>
    <property type="molecule type" value="Genomic_DNA"/>
</dbReference>
<dbReference type="RefSeq" id="WP_119970125.1">
    <property type="nucleotide sequence ID" value="NZ_CP032416.1"/>
</dbReference>
<dbReference type="KEGG" id="cfer:D4Z93_02205"/>
<protein>
    <submittedName>
        <fullName evidence="2">DUF1540 domain-containing protein</fullName>
    </submittedName>
</protein>
<evidence type="ECO:0000259" key="1">
    <source>
        <dbReference type="Pfam" id="PF07561"/>
    </source>
</evidence>
<sequence length="129" mass="14430">METKLSCDVRNCVNNISGLCDAYMINIIGSNARENSSTECETFADKNILNMAKSRFINSNLDGEFKQIFTNESIEMSPKIKCEAKNCVHNANGDCSAANIQIHESRTKDGNLSQCQTFKSYKQFNNVLD</sequence>
<name>A0A386H187_9CLOT</name>
<dbReference type="Proteomes" id="UP000266301">
    <property type="component" value="Chromosome"/>
</dbReference>
<dbReference type="AlphaFoldDB" id="A0A386H187"/>
<evidence type="ECO:0000313" key="2">
    <source>
        <dbReference type="EMBL" id="AYD39416.1"/>
    </source>
</evidence>
<keyword evidence="3" id="KW-1185">Reference proteome</keyword>
<dbReference type="Pfam" id="PF07561">
    <property type="entry name" value="DUF1540"/>
    <property type="match status" value="2"/>
</dbReference>
<feature type="domain" description="DUF1540" evidence="1">
    <location>
        <begin position="6"/>
        <end position="43"/>
    </location>
</feature>
<dbReference type="OrthoDB" id="1754178at2"/>
<reference evidence="2 3" key="1">
    <citation type="journal article" date="2019" name="Int. J. Syst. Evol. Microbiol.">
        <title>Clostridium fermenticellae sp. nov., isolated from the mud in a fermentation cellar for the production of the Chinese liquor, baijiu.</title>
        <authorList>
            <person name="Xu P.X."/>
            <person name="Chai L.J."/>
            <person name="Qiu T."/>
            <person name="Zhang X.J."/>
            <person name="Lu Z.M."/>
            <person name="Xiao C."/>
            <person name="Wang S.T."/>
            <person name="Shen C.H."/>
            <person name="Shi J.S."/>
            <person name="Xu Z.H."/>
        </authorList>
    </citation>
    <scope>NUCLEOTIDE SEQUENCE [LARGE SCALE GENOMIC DNA]</scope>
    <source>
        <strain evidence="2 3">JN500901</strain>
    </source>
</reference>
<organism evidence="2 3">
    <name type="scientific">Clostridium fermenticellae</name>
    <dbReference type="NCBI Taxonomy" id="2068654"/>
    <lineage>
        <taxon>Bacteria</taxon>
        <taxon>Bacillati</taxon>
        <taxon>Bacillota</taxon>
        <taxon>Clostridia</taxon>
        <taxon>Eubacteriales</taxon>
        <taxon>Clostridiaceae</taxon>
        <taxon>Clostridium</taxon>
    </lineage>
</organism>